<protein>
    <submittedName>
        <fullName evidence="1">Uncharacterized protein</fullName>
    </submittedName>
</protein>
<reference evidence="2" key="1">
    <citation type="submission" date="2012-06" db="EMBL/GenBank/DDBJ databases">
        <title>The complete genome of Flexibacter litoralis DSM 6794.</title>
        <authorList>
            <person name="Lucas S."/>
            <person name="Copeland A."/>
            <person name="Lapidus A."/>
            <person name="Glavina del Rio T."/>
            <person name="Dalin E."/>
            <person name="Tice H."/>
            <person name="Bruce D."/>
            <person name="Goodwin L."/>
            <person name="Pitluck S."/>
            <person name="Peters L."/>
            <person name="Ovchinnikova G."/>
            <person name="Lu M."/>
            <person name="Kyrpides N."/>
            <person name="Mavromatis K."/>
            <person name="Ivanova N."/>
            <person name="Brettin T."/>
            <person name="Detter J.C."/>
            <person name="Han C."/>
            <person name="Larimer F."/>
            <person name="Land M."/>
            <person name="Hauser L."/>
            <person name="Markowitz V."/>
            <person name="Cheng J.-F."/>
            <person name="Hugenholtz P."/>
            <person name="Woyke T."/>
            <person name="Wu D."/>
            <person name="Spring S."/>
            <person name="Lang E."/>
            <person name="Kopitz M."/>
            <person name="Brambilla E."/>
            <person name="Klenk H.-P."/>
            <person name="Eisen J.A."/>
        </authorList>
    </citation>
    <scope>NUCLEOTIDE SEQUENCE [LARGE SCALE GENOMIC DNA]</scope>
    <source>
        <strain evidence="2">ATCC 23117 / DSM 6794 / NBRC 15988 / NCIMB 1366 / Sio-4</strain>
    </source>
</reference>
<proteinExistence type="predicted"/>
<name>I4AEZ2_BERLS</name>
<dbReference type="OrthoDB" id="9851029at2"/>
<dbReference type="EMBL" id="CP003345">
    <property type="protein sequence ID" value="AFM02527.1"/>
    <property type="molecule type" value="Genomic_DNA"/>
</dbReference>
<dbReference type="KEGG" id="fli:Fleli_0015"/>
<dbReference type="AlphaFoldDB" id="I4AEZ2"/>
<dbReference type="PATRIC" id="fig|880071.3.peg.17"/>
<dbReference type="STRING" id="880071.Fleli_0015"/>
<evidence type="ECO:0000313" key="1">
    <source>
        <dbReference type="EMBL" id="AFM02527.1"/>
    </source>
</evidence>
<dbReference type="Proteomes" id="UP000006054">
    <property type="component" value="Chromosome"/>
</dbReference>
<sequence>MSDYHLRFKKAIDFLKNTKGYIYTDISEKLGDYKKRFTKTRNLPATSESKISRFYKGGDEVTLPVINFIEGYLKTLRIKWNEEIEKYELEEGIEIEEEYIVREPFKNVKGVYEMYHLSHSRDTILKNIIWITNEGEVSIDGFSNCIHKGTAKIFKHTFLSIQLEMIHSTLRQEPFYYNILANLDGNIENGNIYHFFGISTTISMNNEVAANKRVFIKLSDDENERHEDWIHELIYINDTEAINKLNESKAGKLADYLLESSASIIKEKTNQKIN</sequence>
<dbReference type="RefSeq" id="WP_014795996.1">
    <property type="nucleotide sequence ID" value="NC_018018.1"/>
</dbReference>
<organism evidence="1 2">
    <name type="scientific">Bernardetia litoralis (strain ATCC 23117 / DSM 6794 / NBRC 15988 / NCIMB 1366 / Fx l1 / Sio-4)</name>
    <name type="common">Flexibacter litoralis</name>
    <dbReference type="NCBI Taxonomy" id="880071"/>
    <lineage>
        <taxon>Bacteria</taxon>
        <taxon>Pseudomonadati</taxon>
        <taxon>Bacteroidota</taxon>
        <taxon>Cytophagia</taxon>
        <taxon>Cytophagales</taxon>
        <taxon>Bernardetiaceae</taxon>
        <taxon>Bernardetia</taxon>
    </lineage>
</organism>
<keyword evidence="2" id="KW-1185">Reference proteome</keyword>
<evidence type="ECO:0000313" key="2">
    <source>
        <dbReference type="Proteomes" id="UP000006054"/>
    </source>
</evidence>
<dbReference type="HOGENOM" id="CLU_1014707_0_0_10"/>
<gene>
    <name evidence="1" type="ordered locus">Fleli_0015</name>
</gene>
<accession>I4AEZ2</accession>